<comment type="caution">
    <text evidence="1">The sequence shown here is derived from an EMBL/GenBank/DDBJ whole genome shotgun (WGS) entry which is preliminary data.</text>
</comment>
<evidence type="ECO:0000313" key="1">
    <source>
        <dbReference type="EMBL" id="GAG80494.1"/>
    </source>
</evidence>
<dbReference type="EMBL" id="BART01017673">
    <property type="protein sequence ID" value="GAG80494.1"/>
    <property type="molecule type" value="Genomic_DNA"/>
</dbReference>
<reference evidence="1" key="1">
    <citation type="journal article" date="2014" name="Front. Microbiol.">
        <title>High frequency of phylogenetically diverse reductive dehalogenase-homologous genes in deep subseafloor sedimentary metagenomes.</title>
        <authorList>
            <person name="Kawai M."/>
            <person name="Futagami T."/>
            <person name="Toyoda A."/>
            <person name="Takaki Y."/>
            <person name="Nishi S."/>
            <person name="Hori S."/>
            <person name="Arai W."/>
            <person name="Tsubouchi T."/>
            <person name="Morono Y."/>
            <person name="Uchiyama I."/>
            <person name="Ito T."/>
            <person name="Fujiyama A."/>
            <person name="Inagaki F."/>
            <person name="Takami H."/>
        </authorList>
    </citation>
    <scope>NUCLEOTIDE SEQUENCE</scope>
    <source>
        <strain evidence="1">Expedition CK06-06</strain>
    </source>
</reference>
<organism evidence="1">
    <name type="scientific">marine sediment metagenome</name>
    <dbReference type="NCBI Taxonomy" id="412755"/>
    <lineage>
        <taxon>unclassified sequences</taxon>
        <taxon>metagenomes</taxon>
        <taxon>ecological metagenomes</taxon>
    </lineage>
</organism>
<protein>
    <submittedName>
        <fullName evidence="1">Uncharacterized protein</fullName>
    </submittedName>
</protein>
<feature type="non-terminal residue" evidence="1">
    <location>
        <position position="1"/>
    </location>
</feature>
<name>X1AF83_9ZZZZ</name>
<dbReference type="AlphaFoldDB" id="X1AF83"/>
<gene>
    <name evidence="1" type="ORF">S01H4_33550</name>
</gene>
<accession>X1AF83</accession>
<proteinExistence type="predicted"/>
<sequence length="51" mass="6145">LIFEKRYSSGEKFHMREPLPEVTARVIFLNIFLFLKNMMNDETIAYDFTID</sequence>